<protein>
    <recommendedName>
        <fullName evidence="5">Carboxypeptidase</fullName>
        <ecNumber evidence="5">3.4.16.-</ecNumber>
    </recommendedName>
</protein>
<evidence type="ECO:0000313" key="6">
    <source>
        <dbReference type="EMBL" id="GFS94724.1"/>
    </source>
</evidence>
<dbReference type="PROSITE" id="PS51257">
    <property type="entry name" value="PROKAR_LIPOPROTEIN"/>
    <property type="match status" value="1"/>
</dbReference>
<evidence type="ECO:0000256" key="4">
    <source>
        <dbReference type="ARBA" id="ARBA00022801"/>
    </source>
</evidence>
<evidence type="ECO:0000256" key="1">
    <source>
        <dbReference type="ARBA" id="ARBA00009431"/>
    </source>
</evidence>
<keyword evidence="4 5" id="KW-0378">Hydrolase</keyword>
<dbReference type="EMBL" id="BMAW01054125">
    <property type="protein sequence ID" value="GFS94724.1"/>
    <property type="molecule type" value="Genomic_DNA"/>
</dbReference>
<evidence type="ECO:0000256" key="3">
    <source>
        <dbReference type="ARBA" id="ARBA00022670"/>
    </source>
</evidence>
<dbReference type="Gene3D" id="3.40.50.1820">
    <property type="entry name" value="alpha/beta hydrolase"/>
    <property type="match status" value="1"/>
</dbReference>
<dbReference type="GO" id="GO:1904715">
    <property type="term" value="P:negative regulation of chaperone-mediated autophagy"/>
    <property type="evidence" value="ECO:0007669"/>
    <property type="project" value="UniProtKB-ARBA"/>
</dbReference>
<evidence type="ECO:0000313" key="7">
    <source>
        <dbReference type="Proteomes" id="UP000887013"/>
    </source>
</evidence>
<dbReference type="GO" id="GO:0004185">
    <property type="term" value="F:serine-type carboxypeptidase activity"/>
    <property type="evidence" value="ECO:0007669"/>
    <property type="project" value="UniProtKB-UniRule"/>
</dbReference>
<proteinExistence type="inferred from homology"/>
<dbReference type="EC" id="3.4.16.-" evidence="5"/>
<dbReference type="Pfam" id="PF00450">
    <property type="entry name" value="Peptidase_S10"/>
    <property type="match status" value="1"/>
</dbReference>
<dbReference type="InterPro" id="IPR029058">
    <property type="entry name" value="AB_hydrolase_fold"/>
</dbReference>
<dbReference type="InterPro" id="IPR018202">
    <property type="entry name" value="Ser_caboxypep_ser_AS"/>
</dbReference>
<comment type="similarity">
    <text evidence="1 5">Belongs to the peptidase S10 family.</text>
</comment>
<gene>
    <name evidence="6" type="primary">CTSA</name>
    <name evidence="6" type="ORF">NPIL_509651</name>
</gene>
<dbReference type="AlphaFoldDB" id="A0A8X6N5H4"/>
<keyword evidence="3 5" id="KW-0645">Protease</keyword>
<dbReference type="SUPFAM" id="SSF53474">
    <property type="entry name" value="alpha/beta-Hydrolases"/>
    <property type="match status" value="1"/>
</dbReference>
<keyword evidence="7" id="KW-1185">Reference proteome</keyword>
<dbReference type="PANTHER" id="PTHR11802">
    <property type="entry name" value="SERINE PROTEASE FAMILY S10 SERINE CARBOXYPEPTIDASE"/>
    <property type="match status" value="1"/>
</dbReference>
<comment type="caution">
    <text evidence="6">The sequence shown here is derived from an EMBL/GenBank/DDBJ whole genome shotgun (WGS) entry which is preliminary data.</text>
</comment>
<keyword evidence="2 5" id="KW-0121">Carboxypeptidase</keyword>
<dbReference type="GO" id="GO:0031647">
    <property type="term" value="P:regulation of protein stability"/>
    <property type="evidence" value="ECO:0007669"/>
    <property type="project" value="UniProtKB-ARBA"/>
</dbReference>
<sequence length="468" mass="52906">MKFERLLFKKKIEMLLLYSILLSCIVHVLTATHPDEVKDLPGLEFPLNYKHYSGYLNATSGRHLHYWFVESQRSPSKDPLLLWLNGGPGCSSLDGFLSELGPLHVSADGKKLYNNTYAWNRVANVLFLEAPAGVGFSYADNKKYFTDDDTVSYDNYVALQHFFEKFPEFKKNDFYITGESYGGIYIPTLSVRVLTGPANINFKGFAIGNGYLDGTNLTNSIVFFAYYHGLIGPELWGNLAQYCCGGYASQETCDFAGDISKDCQNAVSEVTYTVGNIGLNVYNLYSDCAVSQDKNSRYLVDKRNILRYLPKPKKGYKVSDDPPCTDSSNLRKWLNQPSVREALHIPTKVQDWDICSLDVEIGYKRLYNTMRPQILQLIGSGKLRGLIYNGDVDMACNFLGDEWFSYNLGLKVTKEFHPWKFNDQIAGFVKNYGKLTFMTIKGSGHMVPQDKPGPAFEMIESFLSNKPL</sequence>
<dbReference type="FunFam" id="3.40.50.1820:FF:000335">
    <property type="entry name" value="Carboxypeptidase"/>
    <property type="match status" value="1"/>
</dbReference>
<dbReference type="InterPro" id="IPR001563">
    <property type="entry name" value="Peptidase_S10"/>
</dbReference>
<name>A0A8X6N5H4_NEPPI</name>
<accession>A0A8X6N5H4</accession>
<evidence type="ECO:0000256" key="2">
    <source>
        <dbReference type="ARBA" id="ARBA00022645"/>
    </source>
</evidence>
<evidence type="ECO:0000256" key="5">
    <source>
        <dbReference type="RuleBase" id="RU361156"/>
    </source>
</evidence>
<dbReference type="PRINTS" id="PR00724">
    <property type="entry name" value="CRBOXYPTASEC"/>
</dbReference>
<dbReference type="Proteomes" id="UP000887013">
    <property type="component" value="Unassembled WGS sequence"/>
</dbReference>
<dbReference type="PROSITE" id="PS00131">
    <property type="entry name" value="CARBOXYPEPT_SER_SER"/>
    <property type="match status" value="1"/>
</dbReference>
<dbReference type="GO" id="GO:0006508">
    <property type="term" value="P:proteolysis"/>
    <property type="evidence" value="ECO:0007669"/>
    <property type="project" value="UniProtKB-KW"/>
</dbReference>
<organism evidence="6 7">
    <name type="scientific">Nephila pilipes</name>
    <name type="common">Giant wood spider</name>
    <name type="synonym">Nephila maculata</name>
    <dbReference type="NCBI Taxonomy" id="299642"/>
    <lineage>
        <taxon>Eukaryota</taxon>
        <taxon>Metazoa</taxon>
        <taxon>Ecdysozoa</taxon>
        <taxon>Arthropoda</taxon>
        <taxon>Chelicerata</taxon>
        <taxon>Arachnida</taxon>
        <taxon>Araneae</taxon>
        <taxon>Araneomorphae</taxon>
        <taxon>Entelegynae</taxon>
        <taxon>Araneoidea</taxon>
        <taxon>Nephilidae</taxon>
        <taxon>Nephila</taxon>
    </lineage>
</organism>
<dbReference type="PANTHER" id="PTHR11802:SF201">
    <property type="entry name" value="CARBOXYPEPTIDASE"/>
    <property type="match status" value="1"/>
</dbReference>
<reference evidence="6" key="1">
    <citation type="submission" date="2020-08" db="EMBL/GenBank/DDBJ databases">
        <title>Multicomponent nature underlies the extraordinary mechanical properties of spider dragline silk.</title>
        <authorList>
            <person name="Kono N."/>
            <person name="Nakamura H."/>
            <person name="Mori M."/>
            <person name="Yoshida Y."/>
            <person name="Ohtoshi R."/>
            <person name="Malay A.D."/>
            <person name="Moran D.A.P."/>
            <person name="Tomita M."/>
            <person name="Numata K."/>
            <person name="Arakawa K."/>
        </authorList>
    </citation>
    <scope>NUCLEOTIDE SEQUENCE</scope>
</reference>
<dbReference type="OrthoDB" id="1022205at2759"/>